<feature type="transmembrane region" description="Helical" evidence="6">
    <location>
        <begin position="380"/>
        <end position="401"/>
    </location>
</feature>
<dbReference type="InterPro" id="IPR011701">
    <property type="entry name" value="MFS"/>
</dbReference>
<dbReference type="PROSITE" id="PS50850">
    <property type="entry name" value="MFS"/>
    <property type="match status" value="1"/>
</dbReference>
<evidence type="ECO:0000256" key="4">
    <source>
        <dbReference type="ARBA" id="ARBA00022989"/>
    </source>
</evidence>
<feature type="transmembrane region" description="Helical" evidence="6">
    <location>
        <begin position="97"/>
        <end position="114"/>
    </location>
</feature>
<dbReference type="Pfam" id="PF07690">
    <property type="entry name" value="MFS_1"/>
    <property type="match status" value="1"/>
</dbReference>
<feature type="transmembrane region" description="Helical" evidence="6">
    <location>
        <begin position="221"/>
        <end position="241"/>
    </location>
</feature>
<protein>
    <submittedName>
        <fullName evidence="8">Major Facilitator Superfamily protein</fullName>
    </submittedName>
</protein>
<dbReference type="OrthoDB" id="9793136at2"/>
<reference evidence="8 9" key="1">
    <citation type="submission" date="2016-10" db="EMBL/GenBank/DDBJ databases">
        <authorList>
            <person name="de Groot N.N."/>
        </authorList>
    </citation>
    <scope>NUCLEOTIDE SEQUENCE [LARGE SCALE GENOMIC DNA]</scope>
    <source>
        <strain evidence="8 9">CGMCC 1.7056</strain>
    </source>
</reference>
<dbReference type="InterPro" id="IPR036259">
    <property type="entry name" value="MFS_trans_sf"/>
</dbReference>
<evidence type="ECO:0000259" key="7">
    <source>
        <dbReference type="PROSITE" id="PS50850"/>
    </source>
</evidence>
<evidence type="ECO:0000313" key="9">
    <source>
        <dbReference type="Proteomes" id="UP000198832"/>
    </source>
</evidence>
<feature type="transmembrane region" description="Helical" evidence="6">
    <location>
        <begin position="296"/>
        <end position="314"/>
    </location>
</feature>
<dbReference type="Proteomes" id="UP000198832">
    <property type="component" value="Unassembled WGS sequence"/>
</dbReference>
<dbReference type="GO" id="GO:0022857">
    <property type="term" value="F:transmembrane transporter activity"/>
    <property type="evidence" value="ECO:0007669"/>
    <property type="project" value="InterPro"/>
</dbReference>
<keyword evidence="2" id="KW-1003">Cell membrane</keyword>
<accession>A0A1I1MV67</accession>
<dbReference type="InterPro" id="IPR020846">
    <property type="entry name" value="MFS_dom"/>
</dbReference>
<evidence type="ECO:0000313" key="8">
    <source>
        <dbReference type="EMBL" id="SFC89344.1"/>
    </source>
</evidence>
<feature type="transmembrane region" description="Helical" evidence="6">
    <location>
        <begin position="261"/>
        <end position="284"/>
    </location>
</feature>
<comment type="subcellular location">
    <subcellularLocation>
        <location evidence="1">Cell membrane</location>
        <topology evidence="1">Multi-pass membrane protein</topology>
    </subcellularLocation>
</comment>
<dbReference type="Gene3D" id="1.20.1250.20">
    <property type="entry name" value="MFS general substrate transporter like domains"/>
    <property type="match status" value="1"/>
</dbReference>
<dbReference type="GO" id="GO:0005886">
    <property type="term" value="C:plasma membrane"/>
    <property type="evidence" value="ECO:0007669"/>
    <property type="project" value="UniProtKB-SubCell"/>
</dbReference>
<dbReference type="SUPFAM" id="SSF103473">
    <property type="entry name" value="MFS general substrate transporter"/>
    <property type="match status" value="1"/>
</dbReference>
<organism evidence="8 9">
    <name type="scientific">Nocardioides terrae</name>
    <dbReference type="NCBI Taxonomy" id="574651"/>
    <lineage>
        <taxon>Bacteria</taxon>
        <taxon>Bacillati</taxon>
        <taxon>Actinomycetota</taxon>
        <taxon>Actinomycetes</taxon>
        <taxon>Propionibacteriales</taxon>
        <taxon>Nocardioidaceae</taxon>
        <taxon>Nocardioides</taxon>
    </lineage>
</organism>
<proteinExistence type="predicted"/>
<feature type="domain" description="Major facilitator superfamily (MFS) profile" evidence="7">
    <location>
        <begin position="1"/>
        <end position="407"/>
    </location>
</feature>
<dbReference type="RefSeq" id="WP_091125930.1">
    <property type="nucleotide sequence ID" value="NZ_FOLB01000013.1"/>
</dbReference>
<feature type="transmembrane region" description="Helical" evidence="6">
    <location>
        <begin position="354"/>
        <end position="374"/>
    </location>
</feature>
<dbReference type="PANTHER" id="PTHR23513">
    <property type="entry name" value="INTEGRAL MEMBRANE EFFLUX PROTEIN-RELATED"/>
    <property type="match status" value="1"/>
</dbReference>
<gene>
    <name evidence="8" type="ORF">SAMN04487968_113102</name>
</gene>
<keyword evidence="9" id="KW-1185">Reference proteome</keyword>
<sequence>MRPGTGALVGFLTADAVSLTGTRVSQIAVPWLVLTTTGSASRTGVVAFAEMAPLVVAQVLGGPWIDRAGPRRVAVTFDVASGVAVGLVPLMYATGRLGFGLLVGLVALTGLLRGPSDVAHHAMVPSLVRHVGLPTERVTGLVGTIDRLGALVGAAVAGGVVAALGPADALLLNSASFVLCALVLAASTGRVVDRGTSTESPSSRTGGPSAYLREVRGGWDVLRADPILLGILVMVAVTNLLDQGYTAVMLPVWAHDSGNGPGAIGLLGACMGGAALVGSLIAVWRGDRLPRFRTYVIGYLVAGAPRWAALAFGLPLWAVAAVHVVAGFGAGFINPVLGAVQFERIPEDMMGRASAISLAASWSLMPLGGLLAGLTVGGVGLVAGLLVFGTCYLVATLAPALSPAWRAMDDRGSAEPAVDSSSPRPSSR</sequence>
<dbReference type="AlphaFoldDB" id="A0A1I1MV67"/>
<keyword evidence="4 6" id="KW-1133">Transmembrane helix</keyword>
<dbReference type="STRING" id="574651.SAMN04487968_113102"/>
<dbReference type="EMBL" id="FOLB01000013">
    <property type="protein sequence ID" value="SFC89344.1"/>
    <property type="molecule type" value="Genomic_DNA"/>
</dbReference>
<evidence type="ECO:0000256" key="2">
    <source>
        <dbReference type="ARBA" id="ARBA00022475"/>
    </source>
</evidence>
<feature type="transmembrane region" description="Helical" evidence="6">
    <location>
        <begin position="148"/>
        <end position="165"/>
    </location>
</feature>
<evidence type="ECO:0000256" key="5">
    <source>
        <dbReference type="ARBA" id="ARBA00023136"/>
    </source>
</evidence>
<dbReference type="PANTHER" id="PTHR23513:SF11">
    <property type="entry name" value="STAPHYLOFERRIN A TRANSPORTER"/>
    <property type="match status" value="1"/>
</dbReference>
<feature type="transmembrane region" description="Helical" evidence="6">
    <location>
        <begin position="320"/>
        <end position="342"/>
    </location>
</feature>
<evidence type="ECO:0000256" key="6">
    <source>
        <dbReference type="SAM" id="Phobius"/>
    </source>
</evidence>
<feature type="transmembrane region" description="Helical" evidence="6">
    <location>
        <begin position="171"/>
        <end position="192"/>
    </location>
</feature>
<keyword evidence="5 6" id="KW-0472">Membrane</keyword>
<dbReference type="CDD" id="cd06173">
    <property type="entry name" value="MFS_MefA_like"/>
    <property type="match status" value="1"/>
</dbReference>
<name>A0A1I1MV67_9ACTN</name>
<keyword evidence="3 6" id="KW-0812">Transmembrane</keyword>
<evidence type="ECO:0000256" key="3">
    <source>
        <dbReference type="ARBA" id="ARBA00022692"/>
    </source>
</evidence>
<evidence type="ECO:0000256" key="1">
    <source>
        <dbReference type="ARBA" id="ARBA00004651"/>
    </source>
</evidence>